<keyword evidence="2" id="KW-1185">Reference proteome</keyword>
<dbReference type="Proteomes" id="UP001385951">
    <property type="component" value="Unassembled WGS sequence"/>
</dbReference>
<accession>A0AAW0G5S8</accession>
<protein>
    <recommendedName>
        <fullName evidence="3">F-box domain-containing protein</fullName>
    </recommendedName>
</protein>
<name>A0AAW0G5S8_9APHY</name>
<proteinExistence type="predicted"/>
<gene>
    <name evidence="1" type="ORF">QCA50_010364</name>
</gene>
<dbReference type="AlphaFoldDB" id="A0AAW0G5S8"/>
<reference evidence="1 2" key="1">
    <citation type="submission" date="2022-09" db="EMBL/GenBank/DDBJ databases">
        <authorList>
            <person name="Palmer J.M."/>
        </authorList>
    </citation>
    <scope>NUCLEOTIDE SEQUENCE [LARGE SCALE GENOMIC DNA]</scope>
    <source>
        <strain evidence="1 2">DSM 7382</strain>
    </source>
</reference>
<organism evidence="1 2">
    <name type="scientific">Cerrena zonata</name>
    <dbReference type="NCBI Taxonomy" id="2478898"/>
    <lineage>
        <taxon>Eukaryota</taxon>
        <taxon>Fungi</taxon>
        <taxon>Dikarya</taxon>
        <taxon>Basidiomycota</taxon>
        <taxon>Agaricomycotina</taxon>
        <taxon>Agaricomycetes</taxon>
        <taxon>Polyporales</taxon>
        <taxon>Cerrenaceae</taxon>
        <taxon>Cerrena</taxon>
    </lineage>
</organism>
<dbReference type="EMBL" id="JASBNA010000016">
    <property type="protein sequence ID" value="KAK7686764.1"/>
    <property type="molecule type" value="Genomic_DNA"/>
</dbReference>
<comment type="caution">
    <text evidence="1">The sequence shown here is derived from an EMBL/GenBank/DDBJ whole genome shotgun (WGS) entry which is preliminary data.</text>
</comment>
<evidence type="ECO:0000313" key="2">
    <source>
        <dbReference type="Proteomes" id="UP001385951"/>
    </source>
</evidence>
<sequence length="428" mass="48294">MEGTSGTDTLPTEIIQEIALHIPDIIGITSFSLVDHHVDSALATPAIYARRVASRGWDVEPWVEQYPMVDGGAELISTWKKIDFIHEKLEELLRQDVTAAFQLTSPTVNLGHQIHLVPASKLHISLYMELMDVLIPILKQNRSKNLDNLYHSSYRELLSMVMLHMDEVCCNHTFIPKTLTTVSEIDLLGGMERYMWSMSDPVQRTSFNLVSLLCSDFADHPLFAKVICGGSLAHPRPLRTILMPNTAWNGRTLTQRFANCALSLFMLWSTLLFDPNYSARSLYTIRVPKMSPANSAFQRNWLFPSTFPLSAIEEAGRQWAGYYTEAGGGYLRFSIRAPMHITLSRTAAEEKTDEDDILFSASGNDQVGSFTMTGSIVRETGTVTAIKSYNHAHDWEYNGLVLPWGLVGVWGRRGTHGGWWWLWPKEDL</sequence>
<evidence type="ECO:0000313" key="1">
    <source>
        <dbReference type="EMBL" id="KAK7686764.1"/>
    </source>
</evidence>
<evidence type="ECO:0008006" key="3">
    <source>
        <dbReference type="Google" id="ProtNLM"/>
    </source>
</evidence>